<organism evidence="2 3">
    <name type="scientific">Acidiphilium cryptum (strain JF-5)</name>
    <dbReference type="NCBI Taxonomy" id="349163"/>
    <lineage>
        <taxon>Bacteria</taxon>
        <taxon>Pseudomonadati</taxon>
        <taxon>Pseudomonadota</taxon>
        <taxon>Alphaproteobacteria</taxon>
        <taxon>Acetobacterales</taxon>
        <taxon>Acidocellaceae</taxon>
        <taxon>Acidiphilium</taxon>
    </lineage>
</organism>
<reference evidence="2 3" key="1">
    <citation type="submission" date="2007-05" db="EMBL/GenBank/DDBJ databases">
        <title>Complete sequence of chromosome of Acidiphilium cryptum JF-5.</title>
        <authorList>
            <consortium name="US DOE Joint Genome Institute"/>
            <person name="Copeland A."/>
            <person name="Lucas S."/>
            <person name="Lapidus A."/>
            <person name="Barry K."/>
            <person name="Detter J.C."/>
            <person name="Glavina del Rio T."/>
            <person name="Hammon N."/>
            <person name="Israni S."/>
            <person name="Dalin E."/>
            <person name="Tice H."/>
            <person name="Pitluck S."/>
            <person name="Sims D."/>
            <person name="Brettin T."/>
            <person name="Bruce D."/>
            <person name="Han C."/>
            <person name="Schmutz J."/>
            <person name="Larimer F."/>
            <person name="Land M."/>
            <person name="Hauser L."/>
            <person name="Kyrpides N."/>
            <person name="Kim E."/>
            <person name="Magnuson T."/>
            <person name="Richardson P."/>
        </authorList>
    </citation>
    <scope>NUCLEOTIDE SEQUENCE [LARGE SCALE GENOMIC DNA]</scope>
    <source>
        <strain evidence="2 3">JF-5</strain>
    </source>
</reference>
<dbReference type="HOGENOM" id="CLU_033323_9_4_5"/>
<dbReference type="CDD" id="cd07067">
    <property type="entry name" value="HP_PGM_like"/>
    <property type="match status" value="1"/>
</dbReference>
<dbReference type="SMART" id="SM00855">
    <property type="entry name" value="PGAM"/>
    <property type="match status" value="1"/>
</dbReference>
<dbReference type="GO" id="GO:0016791">
    <property type="term" value="F:phosphatase activity"/>
    <property type="evidence" value="ECO:0007669"/>
    <property type="project" value="TreeGrafter"/>
</dbReference>
<sequence length="194" mass="20520">MTLPRAPFWFLRHGQTDYNAQGLSQGAIDIPLNETGRAQARAAAPLLLGRGIVGIVASPMQRARETAEIVNETLGLPLAFEPDLREVVFGGMEGQPLEPWFGDWIEGRLTPPGAESFADITARAGTALRSILARPGPLLLVSHGAFFRAVRGLLGVSLEGRTANAAPILCAPDGEGWRTAMAAELDEAVAPGAM</sequence>
<dbReference type="Proteomes" id="UP000000245">
    <property type="component" value="Chromosome"/>
</dbReference>
<evidence type="ECO:0000256" key="1">
    <source>
        <dbReference type="PIRSR" id="PIRSR613078-2"/>
    </source>
</evidence>
<dbReference type="STRING" id="349163.Acry_0241"/>
<keyword evidence="3" id="KW-1185">Reference proteome</keyword>
<dbReference type="InterPro" id="IPR050275">
    <property type="entry name" value="PGM_Phosphatase"/>
</dbReference>
<name>A5FV37_ACICJ</name>
<accession>A5FV37</accession>
<dbReference type="KEGG" id="acr:Acry_0241"/>
<feature type="binding site" evidence="1">
    <location>
        <position position="62"/>
    </location>
    <ligand>
        <name>substrate</name>
    </ligand>
</feature>
<proteinExistence type="predicted"/>
<dbReference type="InterPro" id="IPR029033">
    <property type="entry name" value="His_PPase_superfam"/>
</dbReference>
<feature type="binding site" evidence="1">
    <location>
        <begin position="12"/>
        <end position="19"/>
    </location>
    <ligand>
        <name>substrate</name>
    </ligand>
</feature>
<evidence type="ECO:0000313" key="3">
    <source>
        <dbReference type="Proteomes" id="UP000000245"/>
    </source>
</evidence>
<dbReference type="EMBL" id="CP000697">
    <property type="protein sequence ID" value="ABQ29469.1"/>
    <property type="molecule type" value="Genomic_DNA"/>
</dbReference>
<dbReference type="Pfam" id="PF00300">
    <property type="entry name" value="His_Phos_1"/>
    <property type="match status" value="1"/>
</dbReference>
<dbReference type="RefSeq" id="WP_007422149.1">
    <property type="nucleotide sequence ID" value="NC_009484.1"/>
</dbReference>
<dbReference type="SUPFAM" id="SSF53254">
    <property type="entry name" value="Phosphoglycerate mutase-like"/>
    <property type="match status" value="1"/>
</dbReference>
<evidence type="ECO:0000313" key="2">
    <source>
        <dbReference type="EMBL" id="ABQ29469.1"/>
    </source>
</evidence>
<protein>
    <submittedName>
        <fullName evidence="2">Phosphoglycerate mutase</fullName>
    </submittedName>
</protein>
<dbReference type="AlphaFoldDB" id="A5FV37"/>
<dbReference type="Gene3D" id="3.40.50.1240">
    <property type="entry name" value="Phosphoglycerate mutase-like"/>
    <property type="match status" value="1"/>
</dbReference>
<gene>
    <name evidence="2" type="ordered locus">Acry_0241</name>
</gene>
<dbReference type="PANTHER" id="PTHR48100">
    <property type="entry name" value="BROAD-SPECIFICITY PHOSPHATASE YOR283W-RELATED"/>
    <property type="match status" value="1"/>
</dbReference>
<dbReference type="InterPro" id="IPR013078">
    <property type="entry name" value="His_Pase_superF_clade-1"/>
</dbReference>
<dbReference type="eggNOG" id="COG0406">
    <property type="taxonomic scope" value="Bacteria"/>
</dbReference>